<feature type="region of interest" description="Disordered" evidence="1">
    <location>
        <begin position="193"/>
        <end position="213"/>
    </location>
</feature>
<dbReference type="OrthoDB" id="10257471at2759"/>
<keyword evidence="4" id="KW-1185">Reference proteome</keyword>
<gene>
    <name evidence="3" type="ORF">TorRG33x02_298930</name>
</gene>
<name>A0A2P5C3E5_TREOI</name>
<dbReference type="GO" id="GO:0019005">
    <property type="term" value="C:SCF ubiquitin ligase complex"/>
    <property type="evidence" value="ECO:0007669"/>
    <property type="project" value="TreeGrafter"/>
</dbReference>
<organism evidence="3 4">
    <name type="scientific">Trema orientale</name>
    <name type="common">Charcoal tree</name>
    <name type="synonym">Celtis orientalis</name>
    <dbReference type="NCBI Taxonomy" id="63057"/>
    <lineage>
        <taxon>Eukaryota</taxon>
        <taxon>Viridiplantae</taxon>
        <taxon>Streptophyta</taxon>
        <taxon>Embryophyta</taxon>
        <taxon>Tracheophyta</taxon>
        <taxon>Spermatophyta</taxon>
        <taxon>Magnoliopsida</taxon>
        <taxon>eudicotyledons</taxon>
        <taxon>Gunneridae</taxon>
        <taxon>Pentapetalae</taxon>
        <taxon>rosids</taxon>
        <taxon>fabids</taxon>
        <taxon>Rosales</taxon>
        <taxon>Cannabaceae</taxon>
        <taxon>Trema</taxon>
    </lineage>
</organism>
<dbReference type="Proteomes" id="UP000237000">
    <property type="component" value="Unassembled WGS sequence"/>
</dbReference>
<dbReference type="Pfam" id="PF25372">
    <property type="entry name" value="DUF7885"/>
    <property type="match status" value="1"/>
</dbReference>
<dbReference type="SMART" id="SM00367">
    <property type="entry name" value="LRR_CC"/>
    <property type="match status" value="7"/>
</dbReference>
<feature type="domain" description="F-box/LRR-repeat protein 15-like leucin rich repeat" evidence="2">
    <location>
        <begin position="767"/>
        <end position="905"/>
    </location>
</feature>
<dbReference type="FunFam" id="3.80.10.10:FF:000777">
    <property type="entry name" value="RNI-like superfamily protein"/>
    <property type="match status" value="1"/>
</dbReference>
<dbReference type="PANTHER" id="PTHR13318:SF101">
    <property type="entry name" value="F-BOX_LRR PROTEIN"/>
    <property type="match status" value="1"/>
</dbReference>
<dbReference type="STRING" id="63057.A0A2P5C3E5"/>
<dbReference type="EMBL" id="JXTC01000419">
    <property type="protein sequence ID" value="PON55600.1"/>
    <property type="molecule type" value="Genomic_DNA"/>
</dbReference>
<dbReference type="Gene3D" id="3.80.10.10">
    <property type="entry name" value="Ribonuclease Inhibitor"/>
    <property type="match status" value="3"/>
</dbReference>
<dbReference type="FunCoup" id="A0A2P5C3E5">
    <property type="interactions" value="22"/>
</dbReference>
<evidence type="ECO:0000313" key="4">
    <source>
        <dbReference type="Proteomes" id="UP000237000"/>
    </source>
</evidence>
<feature type="compositionally biased region" description="Polar residues" evidence="1">
    <location>
        <begin position="8"/>
        <end position="17"/>
    </location>
</feature>
<dbReference type="PANTHER" id="PTHR13318">
    <property type="entry name" value="PARTNER OF PAIRED, ISOFORM B-RELATED"/>
    <property type="match status" value="1"/>
</dbReference>
<reference evidence="4" key="1">
    <citation type="submission" date="2016-06" db="EMBL/GenBank/DDBJ databases">
        <title>Parallel loss of symbiosis genes in relatives of nitrogen-fixing non-legume Parasponia.</title>
        <authorList>
            <person name="Van Velzen R."/>
            <person name="Holmer R."/>
            <person name="Bu F."/>
            <person name="Rutten L."/>
            <person name="Van Zeijl A."/>
            <person name="Liu W."/>
            <person name="Santuari L."/>
            <person name="Cao Q."/>
            <person name="Sharma T."/>
            <person name="Shen D."/>
            <person name="Roswanjaya Y."/>
            <person name="Wardhani T."/>
            <person name="Kalhor M.S."/>
            <person name="Jansen J."/>
            <person name="Van den Hoogen J."/>
            <person name="Gungor B."/>
            <person name="Hartog M."/>
            <person name="Hontelez J."/>
            <person name="Verver J."/>
            <person name="Yang W.-C."/>
            <person name="Schijlen E."/>
            <person name="Repin R."/>
            <person name="Schilthuizen M."/>
            <person name="Schranz E."/>
            <person name="Heidstra R."/>
            <person name="Miyata K."/>
            <person name="Fedorova E."/>
            <person name="Kohlen W."/>
            <person name="Bisseling T."/>
            <person name="Smit S."/>
            <person name="Geurts R."/>
        </authorList>
    </citation>
    <scope>NUCLEOTIDE SEQUENCE [LARGE SCALE GENOMIC DNA]</scope>
    <source>
        <strain evidence="4">cv. RG33-2</strain>
    </source>
</reference>
<evidence type="ECO:0000259" key="2">
    <source>
        <dbReference type="Pfam" id="PF25372"/>
    </source>
</evidence>
<feature type="region of interest" description="Disordered" evidence="1">
    <location>
        <begin position="115"/>
        <end position="143"/>
    </location>
</feature>
<dbReference type="InParanoid" id="A0A2P5C3E5"/>
<feature type="region of interest" description="Disordered" evidence="1">
    <location>
        <begin position="1"/>
        <end position="87"/>
    </location>
</feature>
<protein>
    <submittedName>
        <fullName evidence="3">Leucine-rich repeat, cysteine-containing subtype</fullName>
    </submittedName>
</protein>
<dbReference type="AlphaFoldDB" id="A0A2P5C3E5"/>
<dbReference type="GO" id="GO:0031146">
    <property type="term" value="P:SCF-dependent proteasomal ubiquitin-dependent protein catabolic process"/>
    <property type="evidence" value="ECO:0007669"/>
    <property type="project" value="TreeGrafter"/>
</dbReference>
<evidence type="ECO:0000256" key="1">
    <source>
        <dbReference type="SAM" id="MobiDB-lite"/>
    </source>
</evidence>
<feature type="compositionally biased region" description="Low complexity" evidence="1">
    <location>
        <begin position="48"/>
        <end position="57"/>
    </location>
</feature>
<dbReference type="InterPro" id="IPR006553">
    <property type="entry name" value="Leu-rich_rpt_Cys-con_subtyp"/>
</dbReference>
<comment type="caution">
    <text evidence="3">The sequence shown here is derived from an EMBL/GenBank/DDBJ whole genome shotgun (WGS) entry which is preliminary data.</text>
</comment>
<dbReference type="InterPro" id="IPR032675">
    <property type="entry name" value="LRR_dom_sf"/>
</dbReference>
<accession>A0A2P5C3E5</accession>
<evidence type="ECO:0000313" key="3">
    <source>
        <dbReference type="EMBL" id="PON55600.1"/>
    </source>
</evidence>
<dbReference type="InterPro" id="IPR057207">
    <property type="entry name" value="FBXL15_LRR"/>
</dbReference>
<proteinExistence type="predicted"/>
<feature type="compositionally biased region" description="Basic and acidic residues" evidence="1">
    <location>
        <begin position="199"/>
        <end position="209"/>
    </location>
</feature>
<sequence>MRVLRSRQIVSAETTPKIQKATRQKLNNTTNNNNIEPCTPAQTKEGDPSALSSSSSPSPNPHPHPHRPSNPASHFIGSRPGSASVPGLLRRRSIRLASKTADPDEVSARNLIEDGHRGRMSGGSGENVAVSRGENEGGIDDDGVLGMEVKRERDFTLFGKRFRVFENGCEGEDKVEVHGAIVGGLGEPGLCSDSGNFGRKSEDTKENGKGKRQFGIDINFPASECEEDGKGRKWFLSLRSGKKVAKRGLEVEGVEREIEVEDLGNFGKDVSEREEKRKGKLAEAEYGILWNVVDLVELDLEQELGTLDVDAVEGDGGESILEREAVGGSRKGKRKISSASEEGGSTVEILDIDPVAIENVIHKGRKRFSSREKGKGKLLEEDTLAPDINGDDDKVGLGLEFESEFKISVDNVVLNATSLANNVASEEGQARNANAVENVSNRNEFMERFRDIARKNATRFALFDREEEESDELPAEDYAEQDIEDWPGPFSTALKIIKDRETRNGRLGSSFLGERKPAQLVWMPKNSQDCESSKRCVPSLLELSLRGLANNADSIVSLEVVPDWLRHRLTQLLCDSRRMNGHVFKLLVQGSPSEVRLRDCSWLTEEEFTKSLQNFDPSKLVVLQLDQCGRCLPDYVLLATLARSANNFPALTTVSLRGACRLSDVGLKSLVFSAPALRSLNLSQCSLLTSSSIDTLADSMGSVLRELYLDDCQSIDAMLTLPALKKFEQLEVLSLAGIETVCDDFLMEFISIRGHNMKELVLTDCIKLTDSSLKIIAETCSGLLAIDLRNLCKLTDSALVYLANGCRTIQRLELCRNSFSDKSIAAFLETSGECLEQLSLNNVKKVGCQTAFSIGRCSRKLHTLDLSWCRNLTDKELGFVVDRCLSLRVLKLFGCTQITDVFLNGHSSPEVQIIGLQMSPVLEHVWVPNSYEAPLRYSSVPSSF</sequence>
<dbReference type="SUPFAM" id="SSF52047">
    <property type="entry name" value="RNI-like"/>
    <property type="match status" value="1"/>
</dbReference>